<dbReference type="GO" id="GO:0006289">
    <property type="term" value="P:nucleotide-excision repair"/>
    <property type="evidence" value="ECO:0007669"/>
    <property type="project" value="InterPro"/>
</dbReference>
<dbReference type="InterPro" id="IPR004807">
    <property type="entry name" value="UvrB"/>
</dbReference>
<dbReference type="Pfam" id="PF17757">
    <property type="entry name" value="UvrB_inter"/>
    <property type="match status" value="1"/>
</dbReference>
<dbReference type="EMBL" id="VSDQ01000516">
    <property type="protein sequence ID" value="TYA79890.1"/>
    <property type="molecule type" value="Genomic_DNA"/>
</dbReference>
<keyword evidence="6" id="KW-1185">Reference proteome</keyword>
<feature type="domain" description="Helicase ATP-binding" evidence="4">
    <location>
        <begin position="1"/>
        <end position="115"/>
    </location>
</feature>
<proteinExistence type="predicted"/>
<sequence length="205" mass="23532">TLLGVTGSGKTFTVANVIQEVQRPTLVLAHNKTLAAQLYSEFKQFFPNNAVEYFVSYYDYYQPEAYIPVSGVYIEKDLSINEEIEKMRLSTTSSLLSGRRDVLVVASVSCLYGIGNPIEFQKNVISIERDQEISRTKLLHRLVQSLYSRTESDFNHGNFRIKGDTVDIFPSYADNAFRIHFFGDEIEEIEAFDIQTNQIIEKYDR</sequence>
<gene>
    <name evidence="5" type="ORF">FUA24_08020</name>
</gene>
<protein>
    <submittedName>
        <fullName evidence="5">Excinuclease ABC subunit B</fullName>
    </submittedName>
</protein>
<dbReference type="GO" id="GO:0005524">
    <property type="term" value="F:ATP binding"/>
    <property type="evidence" value="ECO:0007669"/>
    <property type="project" value="UniProtKB-KW"/>
</dbReference>
<keyword evidence="1" id="KW-0963">Cytoplasm</keyword>
<dbReference type="GO" id="GO:0003677">
    <property type="term" value="F:DNA binding"/>
    <property type="evidence" value="ECO:0007669"/>
    <property type="project" value="InterPro"/>
</dbReference>
<dbReference type="GO" id="GO:0016887">
    <property type="term" value="F:ATP hydrolysis activity"/>
    <property type="evidence" value="ECO:0007669"/>
    <property type="project" value="InterPro"/>
</dbReference>
<dbReference type="Proteomes" id="UP000323930">
    <property type="component" value="Unassembled WGS sequence"/>
</dbReference>
<reference evidence="5 6" key="1">
    <citation type="submission" date="2019-08" db="EMBL/GenBank/DDBJ databases">
        <title>Seonamhaeicola sediminis sp. nov., isolated from marine sediment.</title>
        <authorList>
            <person name="Cao W.R."/>
        </authorList>
    </citation>
    <scope>NUCLEOTIDE SEQUENCE [LARGE SCALE GENOMIC DNA]</scope>
    <source>
        <strain evidence="5 6">B011</strain>
    </source>
</reference>
<dbReference type="AlphaFoldDB" id="A0A5D0IAF9"/>
<dbReference type="PANTHER" id="PTHR24029">
    <property type="entry name" value="UVRABC SYSTEM PROTEIN B"/>
    <property type="match status" value="1"/>
</dbReference>
<feature type="non-terminal residue" evidence="5">
    <location>
        <position position="205"/>
    </location>
</feature>
<dbReference type="GO" id="GO:0009380">
    <property type="term" value="C:excinuclease repair complex"/>
    <property type="evidence" value="ECO:0007669"/>
    <property type="project" value="InterPro"/>
</dbReference>
<evidence type="ECO:0000313" key="5">
    <source>
        <dbReference type="EMBL" id="TYA79890.1"/>
    </source>
</evidence>
<dbReference type="InterPro" id="IPR006935">
    <property type="entry name" value="Helicase/UvrB_N"/>
</dbReference>
<dbReference type="InterPro" id="IPR041471">
    <property type="entry name" value="UvrB_inter"/>
</dbReference>
<name>A0A5D0IAF9_9FLAO</name>
<organism evidence="5 6">
    <name type="scientific">Seonamhaeicola marinus</name>
    <dbReference type="NCBI Taxonomy" id="1912246"/>
    <lineage>
        <taxon>Bacteria</taxon>
        <taxon>Pseudomonadati</taxon>
        <taxon>Bacteroidota</taxon>
        <taxon>Flavobacteriia</taxon>
        <taxon>Flavobacteriales</taxon>
        <taxon>Flavobacteriaceae</taxon>
    </lineage>
</organism>
<dbReference type="InterPro" id="IPR027417">
    <property type="entry name" value="P-loop_NTPase"/>
</dbReference>
<dbReference type="Gene3D" id="3.40.50.300">
    <property type="entry name" value="P-loop containing nucleotide triphosphate hydrolases"/>
    <property type="match status" value="1"/>
</dbReference>
<evidence type="ECO:0000259" key="4">
    <source>
        <dbReference type="PROSITE" id="PS51192"/>
    </source>
</evidence>
<evidence type="ECO:0000313" key="6">
    <source>
        <dbReference type="Proteomes" id="UP000323930"/>
    </source>
</evidence>
<dbReference type="SUPFAM" id="SSF52540">
    <property type="entry name" value="P-loop containing nucleoside triphosphate hydrolases"/>
    <property type="match status" value="1"/>
</dbReference>
<feature type="non-terminal residue" evidence="5">
    <location>
        <position position="1"/>
    </location>
</feature>
<dbReference type="RefSeq" id="WP_187388221.1">
    <property type="nucleotide sequence ID" value="NZ_VSDQ01000516.1"/>
</dbReference>
<keyword evidence="3" id="KW-0067">ATP-binding</keyword>
<evidence type="ECO:0000256" key="2">
    <source>
        <dbReference type="ARBA" id="ARBA00022741"/>
    </source>
</evidence>
<dbReference type="PANTHER" id="PTHR24029:SF0">
    <property type="entry name" value="UVRABC SYSTEM PROTEIN B"/>
    <property type="match status" value="1"/>
</dbReference>
<accession>A0A5D0IAF9</accession>
<evidence type="ECO:0000256" key="3">
    <source>
        <dbReference type="ARBA" id="ARBA00022840"/>
    </source>
</evidence>
<dbReference type="Pfam" id="PF04851">
    <property type="entry name" value="ResIII"/>
    <property type="match status" value="1"/>
</dbReference>
<dbReference type="PROSITE" id="PS51192">
    <property type="entry name" value="HELICASE_ATP_BIND_1"/>
    <property type="match status" value="1"/>
</dbReference>
<dbReference type="InterPro" id="IPR014001">
    <property type="entry name" value="Helicase_ATP-bd"/>
</dbReference>
<keyword evidence="2" id="KW-0547">Nucleotide-binding</keyword>
<comment type="caution">
    <text evidence="5">The sequence shown here is derived from an EMBL/GenBank/DDBJ whole genome shotgun (WGS) entry which is preliminary data.</text>
</comment>
<evidence type="ECO:0000256" key="1">
    <source>
        <dbReference type="ARBA" id="ARBA00022490"/>
    </source>
</evidence>